<evidence type="ECO:0000313" key="9">
    <source>
        <dbReference type="Proteomes" id="UP000558997"/>
    </source>
</evidence>
<dbReference type="Proteomes" id="UP000558997">
    <property type="component" value="Unassembled WGS sequence"/>
</dbReference>
<dbReference type="CDD" id="cd00609">
    <property type="entry name" value="AAT_like"/>
    <property type="match status" value="1"/>
</dbReference>
<dbReference type="SUPFAM" id="SSF53383">
    <property type="entry name" value="PLP-dependent transferases"/>
    <property type="match status" value="1"/>
</dbReference>
<evidence type="ECO:0000256" key="2">
    <source>
        <dbReference type="ARBA" id="ARBA00007441"/>
    </source>
</evidence>
<evidence type="ECO:0000313" key="8">
    <source>
        <dbReference type="EMBL" id="MBB5980097.1"/>
    </source>
</evidence>
<dbReference type="InterPro" id="IPR015421">
    <property type="entry name" value="PyrdxlP-dep_Trfase_major"/>
</dbReference>
<dbReference type="PANTHER" id="PTHR46383">
    <property type="entry name" value="ASPARTATE AMINOTRANSFERASE"/>
    <property type="match status" value="1"/>
</dbReference>
<name>A0A841DUZ4_9ACTN</name>
<protein>
    <recommendedName>
        <fullName evidence="6">Aminotransferase</fullName>
        <ecNumber evidence="6">2.6.1.-</ecNumber>
    </recommendedName>
</protein>
<evidence type="ECO:0000256" key="3">
    <source>
        <dbReference type="ARBA" id="ARBA00022576"/>
    </source>
</evidence>
<dbReference type="GO" id="GO:0008483">
    <property type="term" value="F:transaminase activity"/>
    <property type="evidence" value="ECO:0007669"/>
    <property type="project" value="UniProtKB-KW"/>
</dbReference>
<dbReference type="InterPro" id="IPR050596">
    <property type="entry name" value="AspAT/PAT-like"/>
</dbReference>
<keyword evidence="3 6" id="KW-0032">Aminotransferase</keyword>
<comment type="similarity">
    <text evidence="2 6">Belongs to the class-I pyridoxal-phosphate-dependent aminotransferase family.</text>
</comment>
<dbReference type="InterPro" id="IPR015424">
    <property type="entry name" value="PyrdxlP-dep_Trfase"/>
</dbReference>
<dbReference type="PROSITE" id="PS00105">
    <property type="entry name" value="AA_TRANSFER_CLASS_1"/>
    <property type="match status" value="1"/>
</dbReference>
<feature type="domain" description="Aminotransferase class I/classII large" evidence="7">
    <location>
        <begin position="28"/>
        <end position="372"/>
    </location>
</feature>
<keyword evidence="4 6" id="KW-0808">Transferase</keyword>
<dbReference type="AlphaFoldDB" id="A0A841DUZ4"/>
<dbReference type="InterPro" id="IPR004839">
    <property type="entry name" value="Aminotransferase_I/II_large"/>
</dbReference>
<evidence type="ECO:0000256" key="5">
    <source>
        <dbReference type="ARBA" id="ARBA00022898"/>
    </source>
</evidence>
<dbReference type="GO" id="GO:0030170">
    <property type="term" value="F:pyridoxal phosphate binding"/>
    <property type="evidence" value="ECO:0007669"/>
    <property type="project" value="InterPro"/>
</dbReference>
<dbReference type="GO" id="GO:0006520">
    <property type="term" value="P:amino acid metabolic process"/>
    <property type="evidence" value="ECO:0007669"/>
    <property type="project" value="InterPro"/>
</dbReference>
<evidence type="ECO:0000256" key="6">
    <source>
        <dbReference type="RuleBase" id="RU000481"/>
    </source>
</evidence>
<evidence type="ECO:0000256" key="4">
    <source>
        <dbReference type="ARBA" id="ARBA00022679"/>
    </source>
</evidence>
<proteinExistence type="inferred from homology"/>
<dbReference type="Pfam" id="PF00155">
    <property type="entry name" value="Aminotran_1_2"/>
    <property type="match status" value="1"/>
</dbReference>
<reference evidence="8 9" key="1">
    <citation type="submission" date="2020-08" db="EMBL/GenBank/DDBJ databases">
        <title>Sequencing the genomes of 1000 actinobacteria strains.</title>
        <authorList>
            <person name="Klenk H.-P."/>
        </authorList>
    </citation>
    <scope>NUCLEOTIDE SEQUENCE [LARGE SCALE GENOMIC DNA]</scope>
    <source>
        <strain evidence="8 9">DSM 17294</strain>
    </source>
</reference>
<dbReference type="Gene3D" id="3.40.640.10">
    <property type="entry name" value="Type I PLP-dependent aspartate aminotransferase-like (Major domain)"/>
    <property type="match status" value="1"/>
</dbReference>
<sequence length="414" mass="43501">MIKHSATLAVNEKIAARRAAGQTVVHLGFGEAGLPVLPAVADVLRAAADQNAYGPVLGSASARQAAAGYFDRRDLPTDAGQIIFAPGSKALLYGVLAALPGDLVLPTPSWVTYAAQAALTGKRTIPVPIPADAGGVPDPAQLEAALHTARANGADPKILVLTLPDNPTGTAAGADLVKQVTELAAREDLVILSDEIYRELTHHPEDHVSPAALLPERTVVTSGLSKSMALGGWRIGFARIPDGPLGTTLTDHLIGIASEVWSSLAMPMQAAAEYVLSEPAEVTDRITRSRHLHAAVAHAVHDIFRSAGATCRTPNAAFYLYPDLEPLRPQLESAGITTAEQLSTHLLDQHGVAVLAGSHFGDDPSAYRFRVATSLLYGSTDDQRIQALAADDPAGLPWIAAQLDQLRQGLHQLT</sequence>
<keyword evidence="9" id="KW-1185">Reference proteome</keyword>
<dbReference type="PANTHER" id="PTHR46383:SF1">
    <property type="entry name" value="ASPARTATE AMINOTRANSFERASE"/>
    <property type="match status" value="1"/>
</dbReference>
<dbReference type="RefSeq" id="WP_184835570.1">
    <property type="nucleotide sequence ID" value="NZ_BAAAVN010000007.1"/>
</dbReference>
<comment type="caution">
    <text evidence="8">The sequence shown here is derived from an EMBL/GenBank/DDBJ whole genome shotgun (WGS) entry which is preliminary data.</text>
</comment>
<dbReference type="InterPro" id="IPR004838">
    <property type="entry name" value="NHTrfase_class1_PyrdxlP-BS"/>
</dbReference>
<dbReference type="EC" id="2.6.1.-" evidence="6"/>
<gene>
    <name evidence="8" type="ORF">HDA44_003438</name>
</gene>
<accession>A0A841DUZ4</accession>
<keyword evidence="5" id="KW-0663">Pyridoxal phosphate</keyword>
<dbReference type="InterPro" id="IPR015422">
    <property type="entry name" value="PyrdxlP-dep_Trfase_small"/>
</dbReference>
<evidence type="ECO:0000259" key="7">
    <source>
        <dbReference type="Pfam" id="PF00155"/>
    </source>
</evidence>
<organism evidence="8 9">
    <name type="scientific">Kribbella solani</name>
    <dbReference type="NCBI Taxonomy" id="236067"/>
    <lineage>
        <taxon>Bacteria</taxon>
        <taxon>Bacillati</taxon>
        <taxon>Actinomycetota</taxon>
        <taxon>Actinomycetes</taxon>
        <taxon>Propionibacteriales</taxon>
        <taxon>Kribbellaceae</taxon>
        <taxon>Kribbella</taxon>
    </lineage>
</organism>
<dbReference type="EMBL" id="JACHNF010000001">
    <property type="protein sequence ID" value="MBB5980097.1"/>
    <property type="molecule type" value="Genomic_DNA"/>
</dbReference>
<dbReference type="Gene3D" id="3.90.1150.10">
    <property type="entry name" value="Aspartate Aminotransferase, domain 1"/>
    <property type="match status" value="1"/>
</dbReference>
<comment type="cofactor">
    <cofactor evidence="1 6">
        <name>pyridoxal 5'-phosphate</name>
        <dbReference type="ChEBI" id="CHEBI:597326"/>
    </cofactor>
</comment>
<evidence type="ECO:0000256" key="1">
    <source>
        <dbReference type="ARBA" id="ARBA00001933"/>
    </source>
</evidence>